<organism evidence="1 2">
    <name type="scientific">Diversispora eburnea</name>
    <dbReference type="NCBI Taxonomy" id="1213867"/>
    <lineage>
        <taxon>Eukaryota</taxon>
        <taxon>Fungi</taxon>
        <taxon>Fungi incertae sedis</taxon>
        <taxon>Mucoromycota</taxon>
        <taxon>Glomeromycotina</taxon>
        <taxon>Glomeromycetes</taxon>
        <taxon>Diversisporales</taxon>
        <taxon>Diversisporaceae</taxon>
        <taxon>Diversispora</taxon>
    </lineage>
</organism>
<sequence length="190" mass="22541">MDSINNLYRNFKDLKDLKLKNLNLQKSLKPMGQEQEELFDDMAKNLENLRWDGCIINVEELKKNSKQISQMMGQQNKITESTLSMIEEISNLLNSQENLSCYKRWVSYFITEVKEKLDSDTWKKVNAAFGFKIRHKNAGFREKDEIYILHENQTIEEAIEQFEKSFPDDLKDFKNPLKKVFEALDKWDSD</sequence>
<keyword evidence="2" id="KW-1185">Reference proteome</keyword>
<proteinExistence type="predicted"/>
<dbReference type="AlphaFoldDB" id="A0A9N9FEV3"/>
<feature type="non-terminal residue" evidence="1">
    <location>
        <position position="1"/>
    </location>
</feature>
<protein>
    <submittedName>
        <fullName evidence="1">2324_t:CDS:1</fullName>
    </submittedName>
</protein>
<dbReference type="OrthoDB" id="2372652at2759"/>
<evidence type="ECO:0000313" key="1">
    <source>
        <dbReference type="EMBL" id="CAG8530729.1"/>
    </source>
</evidence>
<accession>A0A9N9FEV3</accession>
<comment type="caution">
    <text evidence="1">The sequence shown here is derived from an EMBL/GenBank/DDBJ whole genome shotgun (WGS) entry which is preliminary data.</text>
</comment>
<evidence type="ECO:0000313" key="2">
    <source>
        <dbReference type="Proteomes" id="UP000789706"/>
    </source>
</evidence>
<gene>
    <name evidence="1" type="ORF">DEBURN_LOCUS6126</name>
</gene>
<dbReference type="EMBL" id="CAJVPK010000603">
    <property type="protein sequence ID" value="CAG8530729.1"/>
    <property type="molecule type" value="Genomic_DNA"/>
</dbReference>
<dbReference type="Proteomes" id="UP000789706">
    <property type="component" value="Unassembled WGS sequence"/>
</dbReference>
<name>A0A9N9FEV3_9GLOM</name>
<reference evidence="1" key="1">
    <citation type="submission" date="2021-06" db="EMBL/GenBank/DDBJ databases">
        <authorList>
            <person name="Kallberg Y."/>
            <person name="Tangrot J."/>
            <person name="Rosling A."/>
        </authorList>
    </citation>
    <scope>NUCLEOTIDE SEQUENCE</scope>
    <source>
        <strain evidence="1">AZ414A</strain>
    </source>
</reference>